<dbReference type="OrthoDB" id="415015at2759"/>
<dbReference type="VEuPathDB" id="MicrosporidiaDB:DI09_91p40"/>
<feature type="coiled-coil region" evidence="7">
    <location>
        <begin position="420"/>
        <end position="456"/>
    </location>
</feature>
<evidence type="ECO:0000256" key="7">
    <source>
        <dbReference type="SAM" id="Coils"/>
    </source>
</evidence>
<dbReference type="SUPFAM" id="SSF52540">
    <property type="entry name" value="P-loop containing nucleoside triphosphate hydrolases"/>
    <property type="match status" value="1"/>
</dbReference>
<keyword evidence="7" id="KW-0175">Coiled coil</keyword>
<dbReference type="EMBL" id="JMKJ01000603">
    <property type="protein sequence ID" value="KGG50043.1"/>
    <property type="molecule type" value="Genomic_DNA"/>
</dbReference>
<dbReference type="GO" id="GO:0005525">
    <property type="term" value="F:GTP binding"/>
    <property type="evidence" value="ECO:0007669"/>
    <property type="project" value="UniProtKB-KW"/>
</dbReference>
<dbReference type="InterPro" id="IPR027417">
    <property type="entry name" value="P-loop_NTPase"/>
</dbReference>
<feature type="compositionally biased region" description="Basic residues" evidence="8">
    <location>
        <begin position="483"/>
        <end position="494"/>
    </location>
</feature>
<comment type="function">
    <text evidence="6">Involved in the biogenesis of the 60S ribosomal subunit.</text>
</comment>
<accession>A0A098VLT8</accession>
<dbReference type="Pfam" id="PF06858">
    <property type="entry name" value="NOG1"/>
    <property type="match status" value="1"/>
</dbReference>
<evidence type="ECO:0000259" key="9">
    <source>
        <dbReference type="PROSITE" id="PS51710"/>
    </source>
</evidence>
<gene>
    <name evidence="10" type="ORF">DI09_91p40</name>
</gene>
<dbReference type="PIRSF" id="PIRSF038919">
    <property type="entry name" value="NOG1"/>
    <property type="match status" value="1"/>
</dbReference>
<evidence type="ECO:0000313" key="11">
    <source>
        <dbReference type="Proteomes" id="UP000029725"/>
    </source>
</evidence>
<evidence type="ECO:0000256" key="4">
    <source>
        <dbReference type="ARBA" id="ARBA00023134"/>
    </source>
</evidence>
<comment type="caution">
    <text evidence="10">The sequence shown here is derived from an EMBL/GenBank/DDBJ whole genome shotgun (WGS) entry which is preliminary data.</text>
</comment>
<evidence type="ECO:0000256" key="5">
    <source>
        <dbReference type="ARBA" id="ARBA00023242"/>
    </source>
</evidence>
<dbReference type="InterPro" id="IPR041623">
    <property type="entry name" value="NOG1_N"/>
</dbReference>
<evidence type="ECO:0000256" key="8">
    <source>
        <dbReference type="SAM" id="MobiDB-lite"/>
    </source>
</evidence>
<dbReference type="InterPro" id="IPR012973">
    <property type="entry name" value="NOG_C"/>
</dbReference>
<dbReference type="InterPro" id="IPR031167">
    <property type="entry name" value="G_OBG"/>
</dbReference>
<sequence length="599" mass="67213">MTVPVLPSGPSTSVLTDNITGANHNFKRIQVVPSSTDFLDIVLSKTQRKTPTVVHKGYQISRIRSFYMRKVKYTQSTFEERLQQITTEFPKIEEVHPFYGDLMNVLYDRDHYKLALGQVATARHLVEQISKEYLKLLKFGDSLYRCKLPSIDPASRTLLICGFPNVGKSSFMNKVSRAMVDVQPYAFTTKSLFVGHFDYEYARWQVIDTPGILDHALDERNTIEMQSITALAHIRATVLFFMDLSERCGYTIEQQLSLFKSLQPLFRSRPVVLVVSKCDLVRVSDLSPEVAAQLKAATGSVPIVECSQMTSEGVMAVRNVACDLLLAQRNVQGAEGGITSSANGILARLHVAKPVARDNINRPPLLPQGIVVPSTEPLLREIELANGGPGIFSYPASMHHLKADWKERPIPEILNGKNIADFIDADIEAQLEALEAEEEQHEMMTADDRSARVERRNRVHAIRAVRRHETERRTLTRLDSRSRKSNANRPRPRTRISALGTEASAIERPISAKRSASISSSRSLSMHPMSERSRSRVQGREMKGHSTEKGHATSSSLVSLSQRHRNRMGRAGDADRHVTASIPKHLFAGKRRNGTHDRR</sequence>
<keyword evidence="11" id="KW-1185">Reference proteome</keyword>
<dbReference type="InterPro" id="IPR010674">
    <property type="entry name" value="NOG1_Rossman_fold_dom"/>
</dbReference>
<dbReference type="InterPro" id="IPR024926">
    <property type="entry name" value="NOG1"/>
</dbReference>
<dbReference type="PRINTS" id="PR00326">
    <property type="entry name" value="GTP1OBG"/>
</dbReference>
<feature type="compositionally biased region" description="Basic and acidic residues" evidence="8">
    <location>
        <begin position="467"/>
        <end position="482"/>
    </location>
</feature>
<name>A0A098VLT8_9MICR</name>
<dbReference type="PANTHER" id="PTHR45759">
    <property type="entry name" value="NUCLEOLAR GTP-BINDING PROTEIN 1"/>
    <property type="match status" value="1"/>
</dbReference>
<evidence type="ECO:0000256" key="6">
    <source>
        <dbReference type="PIRNR" id="PIRNR038919"/>
    </source>
</evidence>
<evidence type="ECO:0000256" key="3">
    <source>
        <dbReference type="ARBA" id="ARBA00022741"/>
    </source>
</evidence>
<dbReference type="Gene3D" id="1.20.120.1190">
    <property type="match status" value="1"/>
</dbReference>
<reference evidence="10 11" key="1">
    <citation type="submission" date="2014-04" db="EMBL/GenBank/DDBJ databases">
        <title>A new species of microsporidia sheds light on the evolution of extreme parasitism.</title>
        <authorList>
            <person name="Haag K.L."/>
            <person name="James T.Y."/>
            <person name="Larsson R."/>
            <person name="Schaer T.M."/>
            <person name="Refardt D."/>
            <person name="Pombert J.-F."/>
            <person name="Ebert D."/>
        </authorList>
    </citation>
    <scope>NUCLEOTIDE SEQUENCE [LARGE SCALE GENOMIC DNA]</scope>
    <source>
        <strain evidence="10 11">UGP3</strain>
        <tissue evidence="10">Spores</tissue>
    </source>
</reference>
<dbReference type="Pfam" id="PF08155">
    <property type="entry name" value="NOGCT"/>
    <property type="match status" value="1"/>
</dbReference>
<evidence type="ECO:0000256" key="2">
    <source>
        <dbReference type="ARBA" id="ARBA00022517"/>
    </source>
</evidence>
<dbReference type="HOGENOM" id="CLU_011784_4_1_1"/>
<keyword evidence="4" id="KW-0342">GTP-binding</keyword>
<dbReference type="RefSeq" id="XP_013236479.1">
    <property type="nucleotide sequence ID" value="XM_013381025.1"/>
</dbReference>
<proteinExistence type="inferred from homology"/>
<evidence type="ECO:0000313" key="10">
    <source>
        <dbReference type="EMBL" id="KGG50043.1"/>
    </source>
</evidence>
<dbReference type="PROSITE" id="PS51710">
    <property type="entry name" value="G_OBG"/>
    <property type="match status" value="1"/>
</dbReference>
<keyword evidence="3" id="KW-0547">Nucleotide-binding</keyword>
<keyword evidence="5 6" id="KW-0539">Nucleus</keyword>
<evidence type="ECO:0000256" key="1">
    <source>
        <dbReference type="ARBA" id="ARBA00004604"/>
    </source>
</evidence>
<dbReference type="Proteomes" id="UP000029725">
    <property type="component" value="Unassembled WGS sequence"/>
</dbReference>
<dbReference type="InterPro" id="IPR006073">
    <property type="entry name" value="GTP-bd"/>
</dbReference>
<feature type="domain" description="OBG-type G" evidence="9">
    <location>
        <begin position="156"/>
        <end position="326"/>
    </location>
</feature>
<keyword evidence="2 6" id="KW-0690">Ribosome biogenesis</keyword>
<protein>
    <recommendedName>
        <fullName evidence="6">Nucleolar GTP-binding protein 1</fullName>
    </recommendedName>
</protein>
<dbReference type="Gene3D" id="3.40.50.300">
    <property type="entry name" value="P-loop containing nucleotide triphosphate hydrolases"/>
    <property type="match status" value="1"/>
</dbReference>
<comment type="subcellular location">
    <subcellularLocation>
        <location evidence="1 6">Nucleus</location>
        <location evidence="1 6">Nucleolus</location>
    </subcellularLocation>
</comment>
<dbReference type="GeneID" id="25261070"/>
<dbReference type="GO" id="GO:0042254">
    <property type="term" value="P:ribosome biogenesis"/>
    <property type="evidence" value="ECO:0007669"/>
    <property type="project" value="UniProtKB-KW"/>
</dbReference>
<comment type="similarity">
    <text evidence="6">Belongs to the TRAFAC class OBG-HflX-like GTPase superfamily. OBG GTPase family. NOG subfamily.</text>
</comment>
<feature type="compositionally biased region" description="Polar residues" evidence="8">
    <location>
        <begin position="552"/>
        <end position="561"/>
    </location>
</feature>
<dbReference type="CDD" id="cd01897">
    <property type="entry name" value="NOG"/>
    <property type="match status" value="1"/>
</dbReference>
<organism evidence="10 11">
    <name type="scientific">Mitosporidium daphniae</name>
    <dbReference type="NCBI Taxonomy" id="1485682"/>
    <lineage>
        <taxon>Eukaryota</taxon>
        <taxon>Fungi</taxon>
        <taxon>Fungi incertae sedis</taxon>
        <taxon>Microsporidia</taxon>
        <taxon>Mitosporidium</taxon>
    </lineage>
</organism>
<dbReference type="GO" id="GO:0005730">
    <property type="term" value="C:nucleolus"/>
    <property type="evidence" value="ECO:0007669"/>
    <property type="project" value="UniProtKB-SubCell"/>
</dbReference>
<dbReference type="Pfam" id="PF17835">
    <property type="entry name" value="NOG1_N"/>
    <property type="match status" value="1"/>
</dbReference>
<feature type="compositionally biased region" description="Basic and acidic residues" evidence="8">
    <location>
        <begin position="529"/>
        <end position="551"/>
    </location>
</feature>
<dbReference type="AlphaFoldDB" id="A0A098VLT8"/>
<feature type="region of interest" description="Disordered" evidence="8">
    <location>
        <begin position="466"/>
        <end position="583"/>
    </location>
</feature>
<feature type="compositionally biased region" description="Low complexity" evidence="8">
    <location>
        <begin position="512"/>
        <end position="528"/>
    </location>
</feature>